<dbReference type="SUPFAM" id="SSF53850">
    <property type="entry name" value="Periplasmic binding protein-like II"/>
    <property type="match status" value="1"/>
</dbReference>
<organism evidence="2 3">
    <name type="scientific">Rugosimonospora acidiphila</name>
    <dbReference type="NCBI Taxonomy" id="556531"/>
    <lineage>
        <taxon>Bacteria</taxon>
        <taxon>Bacillati</taxon>
        <taxon>Actinomycetota</taxon>
        <taxon>Actinomycetes</taxon>
        <taxon>Micromonosporales</taxon>
        <taxon>Micromonosporaceae</taxon>
        <taxon>Rugosimonospora</taxon>
    </lineage>
</organism>
<dbReference type="Proteomes" id="UP001501570">
    <property type="component" value="Unassembled WGS sequence"/>
</dbReference>
<dbReference type="Pfam" id="PF13531">
    <property type="entry name" value="SBP_bac_11"/>
    <property type="match status" value="1"/>
</dbReference>
<dbReference type="InterPro" id="IPR050682">
    <property type="entry name" value="ModA/WtpA"/>
</dbReference>
<name>A0ABP9SPD3_9ACTN</name>
<dbReference type="EMBL" id="BAABJQ010000034">
    <property type="protein sequence ID" value="GAA5198662.1"/>
    <property type="molecule type" value="Genomic_DNA"/>
</dbReference>
<gene>
    <name evidence="2" type="ORF">GCM10023322_72550</name>
</gene>
<dbReference type="Gene3D" id="3.40.190.10">
    <property type="entry name" value="Periplasmic binding protein-like II"/>
    <property type="match status" value="2"/>
</dbReference>
<sequence length="255" mass="26447">MLYAGSLVDLMEKQIGPAFKSATGYTFTGFSAGSTALATQIKGKVHPGDVFISASPAVNDSLEGASNGNWVSWYATYASSPLVIGYNPNSKFAADLKSKPWYQVITESGFKLGTTDPATDPKGKLAAQALTATATSQSLPALKALSTDKSAVFPEETLVGRLQSGQLDAGFFYSSEAVAAKIPTVPVTGQDLKATYTVTVLNQAPDEAGAEAFVQYLLGTDGINVLKQDGFDLVTPPTVTGSGVPTSLSSVLSSQ</sequence>
<evidence type="ECO:0008006" key="4">
    <source>
        <dbReference type="Google" id="ProtNLM"/>
    </source>
</evidence>
<accession>A0ABP9SPD3</accession>
<dbReference type="PANTHER" id="PTHR30632:SF16">
    <property type="entry name" value="MOLYBDATE_TUNGSTATE-BINDING PROTEIN WTPA"/>
    <property type="match status" value="1"/>
</dbReference>
<evidence type="ECO:0000313" key="3">
    <source>
        <dbReference type="Proteomes" id="UP001501570"/>
    </source>
</evidence>
<keyword evidence="3" id="KW-1185">Reference proteome</keyword>
<protein>
    <recommendedName>
        <fullName evidence="4">Molybdate/tungstate transport system substrate-binding protein</fullName>
    </recommendedName>
</protein>
<evidence type="ECO:0000313" key="2">
    <source>
        <dbReference type="EMBL" id="GAA5198662.1"/>
    </source>
</evidence>
<proteinExistence type="inferred from homology"/>
<evidence type="ECO:0000256" key="1">
    <source>
        <dbReference type="ARBA" id="ARBA00009438"/>
    </source>
</evidence>
<reference evidence="3" key="1">
    <citation type="journal article" date="2019" name="Int. J. Syst. Evol. Microbiol.">
        <title>The Global Catalogue of Microorganisms (GCM) 10K type strain sequencing project: providing services to taxonomists for standard genome sequencing and annotation.</title>
        <authorList>
            <consortium name="The Broad Institute Genomics Platform"/>
            <consortium name="The Broad Institute Genome Sequencing Center for Infectious Disease"/>
            <person name="Wu L."/>
            <person name="Ma J."/>
        </authorList>
    </citation>
    <scope>NUCLEOTIDE SEQUENCE [LARGE SCALE GENOMIC DNA]</scope>
    <source>
        <strain evidence="3">JCM 18304</strain>
    </source>
</reference>
<dbReference type="PANTHER" id="PTHR30632">
    <property type="entry name" value="MOLYBDATE-BINDING PERIPLASMIC PROTEIN"/>
    <property type="match status" value="1"/>
</dbReference>
<comment type="caution">
    <text evidence="2">The sequence shown here is derived from an EMBL/GenBank/DDBJ whole genome shotgun (WGS) entry which is preliminary data.</text>
</comment>
<comment type="similarity">
    <text evidence="1">Belongs to the bacterial solute-binding protein 1 family. WtpA subfamily.</text>
</comment>